<proteinExistence type="inferred from homology"/>
<dbReference type="InterPro" id="IPR000269">
    <property type="entry name" value="Cu_amine_oxidase"/>
</dbReference>
<dbReference type="GO" id="GO:0005507">
    <property type="term" value="F:copper ion binding"/>
    <property type="evidence" value="ECO:0007669"/>
    <property type="project" value="InterPro"/>
</dbReference>
<evidence type="ECO:0000313" key="3">
    <source>
        <dbReference type="EMBL" id="KMU84760.1"/>
    </source>
</evidence>
<evidence type="ECO:0000259" key="2">
    <source>
        <dbReference type="Pfam" id="PF02727"/>
    </source>
</evidence>
<dbReference type="EC" id="1.4.3.-" evidence="1"/>
<dbReference type="eggNOG" id="KOG1186">
    <property type="taxonomic scope" value="Eukaryota"/>
</dbReference>
<protein>
    <recommendedName>
        <fullName evidence="1">Amine oxidase</fullName>
        <ecNumber evidence="1">1.4.3.-</ecNumber>
    </recommendedName>
</protein>
<dbReference type="PANTHER" id="PTHR10638">
    <property type="entry name" value="COPPER AMINE OXIDASE"/>
    <property type="match status" value="1"/>
</dbReference>
<reference evidence="4" key="1">
    <citation type="journal article" date="2010" name="Genome Res.">
        <title>Population genomic sequencing of Coccidioides fungi reveals recent hybridization and transposon control.</title>
        <authorList>
            <person name="Neafsey D.E."/>
            <person name="Barker B.M."/>
            <person name="Sharpton T.J."/>
            <person name="Stajich J.E."/>
            <person name="Park D.J."/>
            <person name="Whiston E."/>
            <person name="Hung C.-Y."/>
            <person name="McMahan C."/>
            <person name="White J."/>
            <person name="Sykes S."/>
            <person name="Heiman D."/>
            <person name="Young S."/>
            <person name="Zeng Q."/>
            <person name="Abouelleil A."/>
            <person name="Aftuck L."/>
            <person name="Bessette D."/>
            <person name="Brown A."/>
            <person name="FitzGerald M."/>
            <person name="Lui A."/>
            <person name="Macdonald J.P."/>
            <person name="Priest M."/>
            <person name="Orbach M.J."/>
            <person name="Galgiani J.N."/>
            <person name="Kirkland T.N."/>
            <person name="Cole G.T."/>
            <person name="Birren B.W."/>
            <person name="Henn M.R."/>
            <person name="Taylor J.W."/>
            <person name="Rounsley S.D."/>
        </authorList>
    </citation>
    <scope>NUCLEOTIDE SEQUENCE [LARGE SCALE GENOMIC DNA]</scope>
    <source>
        <strain evidence="4">H538.4</strain>
    </source>
</reference>
<dbReference type="Proteomes" id="UP000054563">
    <property type="component" value="Unassembled WGS sequence"/>
</dbReference>
<dbReference type="FunFam" id="3.10.450.40:FF:000019">
    <property type="entry name" value="Amine oxidase"/>
    <property type="match status" value="1"/>
</dbReference>
<dbReference type="GO" id="GO:0048038">
    <property type="term" value="F:quinone binding"/>
    <property type="evidence" value="ECO:0007669"/>
    <property type="project" value="InterPro"/>
</dbReference>
<accession>A0A0J8RHZ9</accession>
<keyword evidence="1" id="KW-0801">TPQ</keyword>
<sequence>MVLDRLKQLSLQVDGTSPIPHPLDPLTTVEIDAAVAIIRAEHGSVRFNAITLWEPRKAEMMAWLADPNNAPRPHRMADAVVIAPGGKIYDGVVDLTEKKVVQWKHTPGVQPLITMEDLQAVEGLMRKDPKIIGQCEILGIPREDMHKSLL</sequence>
<dbReference type="PANTHER" id="PTHR10638:SF86">
    <property type="entry name" value="COPPER AMINE OXIDASE 1-RELATED"/>
    <property type="match status" value="1"/>
</dbReference>
<dbReference type="InterPro" id="IPR016182">
    <property type="entry name" value="Cu_amine_oxidase_N-reg"/>
</dbReference>
<evidence type="ECO:0000256" key="1">
    <source>
        <dbReference type="RuleBase" id="RU000672"/>
    </source>
</evidence>
<comment type="cofactor">
    <cofactor evidence="1">
        <name>Cu cation</name>
        <dbReference type="ChEBI" id="CHEBI:23378"/>
    </cofactor>
    <text evidence="1">Contains 1 topaquinone per subunit.</text>
</comment>
<gene>
    <name evidence="3" type="ORF">CIHG_02543</name>
</gene>
<feature type="domain" description="Copper amine oxidase N2-terminal" evidence="2">
    <location>
        <begin position="21"/>
        <end position="104"/>
    </location>
</feature>
<organism evidence="3 4">
    <name type="scientific">Coccidioides immitis H538.4</name>
    <dbReference type="NCBI Taxonomy" id="396776"/>
    <lineage>
        <taxon>Eukaryota</taxon>
        <taxon>Fungi</taxon>
        <taxon>Dikarya</taxon>
        <taxon>Ascomycota</taxon>
        <taxon>Pezizomycotina</taxon>
        <taxon>Eurotiomycetes</taxon>
        <taxon>Eurotiomycetidae</taxon>
        <taxon>Onygenales</taxon>
        <taxon>Onygenaceae</taxon>
        <taxon>Coccidioides</taxon>
    </lineage>
</organism>
<dbReference type="SUPFAM" id="SSF54416">
    <property type="entry name" value="Amine oxidase N-terminal region"/>
    <property type="match status" value="2"/>
</dbReference>
<dbReference type="VEuPathDB" id="FungiDB:CIHG_02543"/>
<evidence type="ECO:0000313" key="4">
    <source>
        <dbReference type="Proteomes" id="UP000054563"/>
    </source>
</evidence>
<keyword evidence="1" id="KW-0560">Oxidoreductase</keyword>
<dbReference type="Gene3D" id="3.10.450.40">
    <property type="match status" value="1"/>
</dbReference>
<dbReference type="Pfam" id="PF02727">
    <property type="entry name" value="Cu_amine_oxidN2"/>
    <property type="match status" value="1"/>
</dbReference>
<name>A0A0J8RHZ9_COCIT</name>
<comment type="PTM">
    <text evidence="1">Topaquinone (TPQ) is generated by copper-dependent autoxidation of a specific tyrosyl residue.</text>
</comment>
<dbReference type="InterPro" id="IPR015800">
    <property type="entry name" value="Cu_amine_oxidase_N2"/>
</dbReference>
<keyword evidence="1" id="KW-0186">Copper</keyword>
<dbReference type="GO" id="GO:0009308">
    <property type="term" value="P:amine metabolic process"/>
    <property type="evidence" value="ECO:0007669"/>
    <property type="project" value="UniProtKB-UniRule"/>
</dbReference>
<dbReference type="AlphaFoldDB" id="A0A0J8RHZ9"/>
<dbReference type="GO" id="GO:0008131">
    <property type="term" value="F:primary methylamine oxidase activity"/>
    <property type="evidence" value="ECO:0007669"/>
    <property type="project" value="InterPro"/>
</dbReference>
<dbReference type="STRING" id="396776.A0A0J8RHZ9"/>
<dbReference type="EMBL" id="DS016986">
    <property type="protein sequence ID" value="KMU84760.1"/>
    <property type="molecule type" value="Genomic_DNA"/>
</dbReference>
<keyword evidence="1" id="KW-0479">Metal-binding</keyword>
<comment type="similarity">
    <text evidence="1">Belongs to the copper/topaquinone oxidase family.</text>
</comment>